<feature type="domain" description="ABC transmembrane type-1" evidence="9">
    <location>
        <begin position="57"/>
        <end position="251"/>
    </location>
</feature>
<feature type="transmembrane region" description="Helical" evidence="8">
    <location>
        <begin position="383"/>
        <end position="400"/>
    </location>
</feature>
<evidence type="ECO:0000256" key="7">
    <source>
        <dbReference type="ARBA" id="ARBA00023136"/>
    </source>
</evidence>
<name>A0A845BKA4_9NEIS</name>
<dbReference type="Gene3D" id="1.10.3720.10">
    <property type="entry name" value="MetI-like"/>
    <property type="match status" value="2"/>
</dbReference>
<dbReference type="Pfam" id="PF00528">
    <property type="entry name" value="BPD_transp_1"/>
    <property type="match status" value="2"/>
</dbReference>
<evidence type="ECO:0000256" key="1">
    <source>
        <dbReference type="ARBA" id="ARBA00004429"/>
    </source>
</evidence>
<evidence type="ECO:0000256" key="8">
    <source>
        <dbReference type="RuleBase" id="RU363032"/>
    </source>
</evidence>
<dbReference type="CDD" id="cd06261">
    <property type="entry name" value="TM_PBP2"/>
    <property type="match status" value="2"/>
</dbReference>
<feature type="transmembrane region" description="Helical" evidence="8">
    <location>
        <begin position="358"/>
        <end position="377"/>
    </location>
</feature>
<proteinExistence type="inferred from homology"/>
<keyword evidence="6 8" id="KW-1133">Transmembrane helix</keyword>
<dbReference type="PROSITE" id="PS50928">
    <property type="entry name" value="ABC_TM1"/>
    <property type="match status" value="2"/>
</dbReference>
<comment type="similarity">
    <text evidence="8">Belongs to the binding-protein-dependent transport system permease family.</text>
</comment>
<evidence type="ECO:0000256" key="4">
    <source>
        <dbReference type="ARBA" id="ARBA00022519"/>
    </source>
</evidence>
<feature type="transmembrane region" description="Helical" evidence="8">
    <location>
        <begin position="488"/>
        <end position="509"/>
    </location>
</feature>
<dbReference type="Proteomes" id="UP000467214">
    <property type="component" value="Unassembled WGS sequence"/>
</dbReference>
<dbReference type="InterPro" id="IPR000515">
    <property type="entry name" value="MetI-like"/>
</dbReference>
<dbReference type="InterPro" id="IPR035906">
    <property type="entry name" value="MetI-like_sf"/>
</dbReference>
<dbReference type="GO" id="GO:0005886">
    <property type="term" value="C:plasma membrane"/>
    <property type="evidence" value="ECO:0007669"/>
    <property type="project" value="UniProtKB-SubCell"/>
</dbReference>
<dbReference type="PANTHER" id="PTHR43357:SF4">
    <property type="entry name" value="INNER MEMBRANE ABC TRANSPORTER PERMEASE PROTEIN YDCV"/>
    <property type="match status" value="1"/>
</dbReference>
<feature type="transmembrane region" description="Helical" evidence="8">
    <location>
        <begin position="57"/>
        <end position="80"/>
    </location>
</feature>
<keyword evidence="2 8" id="KW-0813">Transport</keyword>
<evidence type="ECO:0000256" key="3">
    <source>
        <dbReference type="ARBA" id="ARBA00022475"/>
    </source>
</evidence>
<evidence type="ECO:0000256" key="2">
    <source>
        <dbReference type="ARBA" id="ARBA00022448"/>
    </source>
</evidence>
<evidence type="ECO:0000313" key="10">
    <source>
        <dbReference type="EMBL" id="MXR36755.1"/>
    </source>
</evidence>
<keyword evidence="4" id="KW-0997">Cell inner membrane</keyword>
<keyword evidence="11" id="KW-1185">Reference proteome</keyword>
<dbReference type="PANTHER" id="PTHR43357">
    <property type="entry name" value="INNER MEMBRANE ABC TRANSPORTER PERMEASE PROTEIN YDCV"/>
    <property type="match status" value="1"/>
</dbReference>
<feature type="transmembrane region" description="Helical" evidence="8">
    <location>
        <begin position="279"/>
        <end position="301"/>
    </location>
</feature>
<dbReference type="RefSeq" id="WP_160795961.1">
    <property type="nucleotide sequence ID" value="NZ_WSSB01000005.1"/>
</dbReference>
<comment type="caution">
    <text evidence="10">The sequence shown here is derived from an EMBL/GenBank/DDBJ whole genome shotgun (WGS) entry which is preliminary data.</text>
</comment>
<dbReference type="AlphaFoldDB" id="A0A845BKA4"/>
<evidence type="ECO:0000313" key="11">
    <source>
        <dbReference type="Proteomes" id="UP000467214"/>
    </source>
</evidence>
<feature type="transmembrane region" description="Helical" evidence="8">
    <location>
        <begin position="321"/>
        <end position="346"/>
    </location>
</feature>
<feature type="transmembrane region" description="Helical" evidence="8">
    <location>
        <begin position="233"/>
        <end position="254"/>
    </location>
</feature>
<accession>A0A845BKA4</accession>
<feature type="transmembrane region" description="Helical" evidence="8">
    <location>
        <begin position="16"/>
        <end position="37"/>
    </location>
</feature>
<evidence type="ECO:0000256" key="6">
    <source>
        <dbReference type="ARBA" id="ARBA00022989"/>
    </source>
</evidence>
<feature type="domain" description="ABC transmembrane type-1" evidence="9">
    <location>
        <begin position="323"/>
        <end position="507"/>
    </location>
</feature>
<dbReference type="EMBL" id="WSSB01000005">
    <property type="protein sequence ID" value="MXR36755.1"/>
    <property type="molecule type" value="Genomic_DNA"/>
</dbReference>
<dbReference type="SUPFAM" id="SSF161098">
    <property type="entry name" value="MetI-like"/>
    <property type="match status" value="2"/>
</dbReference>
<dbReference type="GO" id="GO:0055085">
    <property type="term" value="P:transmembrane transport"/>
    <property type="evidence" value="ECO:0007669"/>
    <property type="project" value="InterPro"/>
</dbReference>
<sequence>MTIAVVSPGAYSRRALALLPLGFLFLLALLPLGRLLLEGWDGVRLELFADDYLQGRLLWSLAQAAITCVLTAVIGVPLAWVLARLAFPGRALLLRLMLLPFVMPTLVAGLGVLTLFGPRGISGLNLQDTPWLLLYGNLFYNLPLVVRASVDGLLALPASRLLAARSLGASPWRAFWRIELPALMPWLSSSLCLVFLYCFSGFGLALLLGGQQWATIEVEIYTLVAYELNLADAGALALAAMLVSATAALFYAALEARMAVPAKTEPLALLKVNTLRRRVLLASALLVLLSITGAPLLALLARAATVEAQTWRLLLNEDTALALFNTLRFSLMALLLASLLGVLHALAARRSTLMRAAAFLPFVVSPVCVAFGLLLLYPGWTASLLLLVSAYALLAYPFIAKSLAAALDALPPNLPAAARTLGATPWRSFWRVSWPWLRPAFRRGLAFAAATTVGEFAVTLFLSRPEWLTLTTLIYQHLGRPGQANLDAALLLSVLLMLFALLAFAAIEWPEKNHAPDR</sequence>
<keyword evidence="3" id="KW-1003">Cell membrane</keyword>
<protein>
    <submittedName>
        <fullName evidence="10">ABC transporter permease subunit</fullName>
    </submittedName>
</protein>
<keyword evidence="5 8" id="KW-0812">Transmembrane</keyword>
<comment type="subcellular location">
    <subcellularLocation>
        <location evidence="1">Cell inner membrane</location>
        <topology evidence="1">Multi-pass membrane protein</topology>
    </subcellularLocation>
    <subcellularLocation>
        <location evidence="8">Cell membrane</location>
        <topology evidence="8">Multi-pass membrane protein</topology>
    </subcellularLocation>
</comment>
<evidence type="ECO:0000256" key="5">
    <source>
        <dbReference type="ARBA" id="ARBA00022692"/>
    </source>
</evidence>
<evidence type="ECO:0000259" key="9">
    <source>
        <dbReference type="PROSITE" id="PS50928"/>
    </source>
</evidence>
<organism evidence="10 11">
    <name type="scientific">Craterilacuibacter sinensis</name>
    <dbReference type="NCBI Taxonomy" id="2686017"/>
    <lineage>
        <taxon>Bacteria</taxon>
        <taxon>Pseudomonadati</taxon>
        <taxon>Pseudomonadota</taxon>
        <taxon>Betaproteobacteria</taxon>
        <taxon>Neisseriales</taxon>
        <taxon>Neisseriaceae</taxon>
        <taxon>Craterilacuibacter</taxon>
    </lineage>
</organism>
<feature type="transmembrane region" description="Helical" evidence="8">
    <location>
        <begin position="92"/>
        <end position="118"/>
    </location>
</feature>
<keyword evidence="7 8" id="KW-0472">Membrane</keyword>
<reference evidence="10 11" key="1">
    <citation type="submission" date="2019-12" db="EMBL/GenBank/DDBJ databases">
        <title>Neisseriaceae gen. nov. sp. Genome sequencing and assembly.</title>
        <authorList>
            <person name="Liu Z."/>
            <person name="Li A."/>
        </authorList>
    </citation>
    <scope>NUCLEOTIDE SEQUENCE [LARGE SCALE GENOMIC DNA]</scope>
    <source>
        <strain evidence="10 11">B2N2-7</strain>
    </source>
</reference>
<feature type="transmembrane region" description="Helical" evidence="8">
    <location>
        <begin position="183"/>
        <end position="208"/>
    </location>
</feature>
<gene>
    <name evidence="10" type="ORF">GQF02_07210</name>
</gene>